<feature type="compositionally biased region" description="Basic and acidic residues" evidence="1">
    <location>
        <begin position="280"/>
        <end position="293"/>
    </location>
</feature>
<organism evidence="2 3">
    <name type="scientific">Aspergillus saccharolyticus JOP 1030-1</name>
    <dbReference type="NCBI Taxonomy" id="1450539"/>
    <lineage>
        <taxon>Eukaryota</taxon>
        <taxon>Fungi</taxon>
        <taxon>Dikarya</taxon>
        <taxon>Ascomycota</taxon>
        <taxon>Pezizomycotina</taxon>
        <taxon>Eurotiomycetes</taxon>
        <taxon>Eurotiomycetidae</taxon>
        <taxon>Eurotiales</taxon>
        <taxon>Aspergillaceae</taxon>
        <taxon>Aspergillus</taxon>
        <taxon>Aspergillus subgen. Circumdati</taxon>
    </lineage>
</organism>
<keyword evidence="3" id="KW-1185">Reference proteome</keyword>
<dbReference type="RefSeq" id="XP_025426565.1">
    <property type="nucleotide sequence ID" value="XM_025578422.1"/>
</dbReference>
<feature type="region of interest" description="Disordered" evidence="1">
    <location>
        <begin position="386"/>
        <end position="429"/>
    </location>
</feature>
<feature type="compositionally biased region" description="Low complexity" evidence="1">
    <location>
        <begin position="138"/>
        <end position="154"/>
    </location>
</feature>
<dbReference type="OrthoDB" id="10251048at2759"/>
<feature type="compositionally biased region" description="Polar residues" evidence="1">
    <location>
        <begin position="155"/>
        <end position="169"/>
    </location>
</feature>
<dbReference type="GeneID" id="37079651"/>
<sequence length="794" mass="87525">MASRKFSYHQQDFSAFSHPDLGQTDDHELHSLDDIASSQPVPLLELCMKTSSRNKGARAQKQCLSESAVEVGNRAATSIDQDLVSTRFLTFRQSISTASKTYRDQPALEIAETQADSDIMSDSVLDTDKSMFRLHTLSSSRSPSHPSSARHASSTGRDITVQQPSTPTRVNRYNLSESCLDSVVERGDTEFLLGATSQYKPSARLSRFYNTNASDLGSMKGLAPIRPERQSLGEAKSDQGWLGAGDGHIRQNPLSYSKSSTYSYGSSHIQSRSCISESPFQKRDTTSHGDHSTRSISRAGSLCHDSASEKSCPPASSLHLYGANFDQTYNRSPYESLRVQQERFKRAESRRISSGLQFPMSASQQAYSSENLSKEILALEQTSKVVPLSQTRTPPYSGPLQSSHRVPSQRQTTDAHKSDFSSNAGSGLSADDKRRIFKAEVNALLKSAADDPRDIKPELEAYEHTVESRTAKAPSTDNNQASFHDTAVVSSLPGASANVEKQKVKPESGKVATTPWSLLERAALDSDKVSTANSWPPMPRYRPRNIHEARRFATWGDYFSACSSFSDVEESLESISLSKVRDEGNGVTPLDLKTHASAYIKQQILICAHETSVIRDSNGAGFLPSVTSNSKSLKPPPGLHKPDVQMANRPTWYVDSIIQNQARLEESNAWFRPDYRGSEALRAQVALFSEEYGKQLKNQGLSTEKCESAKEMSEFIGNALVNLSSYVLGDRGQQTDNFANFTPAPSECSSPNPDKHRTFFEHDLSTNCETSPDRKIFPGADFSRFARHRTSSGN</sequence>
<evidence type="ECO:0000313" key="2">
    <source>
        <dbReference type="EMBL" id="PYH40583.1"/>
    </source>
</evidence>
<accession>A0A318Z774</accession>
<feature type="compositionally biased region" description="Polar residues" evidence="1">
    <location>
        <begin position="386"/>
        <end position="412"/>
    </location>
</feature>
<dbReference type="EMBL" id="KZ821282">
    <property type="protein sequence ID" value="PYH40583.1"/>
    <property type="molecule type" value="Genomic_DNA"/>
</dbReference>
<dbReference type="Proteomes" id="UP000248349">
    <property type="component" value="Unassembled WGS sequence"/>
</dbReference>
<evidence type="ECO:0000313" key="3">
    <source>
        <dbReference type="Proteomes" id="UP000248349"/>
    </source>
</evidence>
<dbReference type="AlphaFoldDB" id="A0A318Z774"/>
<reference evidence="2 3" key="1">
    <citation type="submission" date="2016-12" db="EMBL/GenBank/DDBJ databases">
        <title>The genomes of Aspergillus section Nigri reveals drivers in fungal speciation.</title>
        <authorList>
            <consortium name="DOE Joint Genome Institute"/>
            <person name="Vesth T.C."/>
            <person name="Nybo J."/>
            <person name="Theobald S."/>
            <person name="Brandl J."/>
            <person name="Frisvad J.C."/>
            <person name="Nielsen K.F."/>
            <person name="Lyhne E.K."/>
            <person name="Kogle M.E."/>
            <person name="Kuo A."/>
            <person name="Riley R."/>
            <person name="Clum A."/>
            <person name="Nolan M."/>
            <person name="Lipzen A."/>
            <person name="Salamov A."/>
            <person name="Henrissat B."/>
            <person name="Wiebenga A."/>
            <person name="De Vries R.P."/>
            <person name="Grigoriev I.V."/>
            <person name="Mortensen U.H."/>
            <person name="Andersen M.R."/>
            <person name="Baker S.E."/>
        </authorList>
    </citation>
    <scope>NUCLEOTIDE SEQUENCE [LARGE SCALE GENOMIC DNA]</scope>
    <source>
        <strain evidence="2 3">JOP 1030-1</strain>
    </source>
</reference>
<proteinExistence type="predicted"/>
<gene>
    <name evidence="2" type="ORF">BP01DRAFT_395790</name>
</gene>
<protein>
    <submittedName>
        <fullName evidence="2">Uncharacterized protein</fullName>
    </submittedName>
</protein>
<name>A0A318Z774_9EURO</name>
<feature type="region of interest" description="Disordered" evidence="1">
    <location>
        <begin position="273"/>
        <end position="308"/>
    </location>
</feature>
<evidence type="ECO:0000256" key="1">
    <source>
        <dbReference type="SAM" id="MobiDB-lite"/>
    </source>
</evidence>
<dbReference type="STRING" id="1450539.A0A318Z774"/>
<feature type="region of interest" description="Disordered" evidence="1">
    <location>
        <begin position="136"/>
        <end position="169"/>
    </location>
</feature>